<dbReference type="GO" id="GO:0005634">
    <property type="term" value="C:nucleus"/>
    <property type="evidence" value="ECO:0007669"/>
    <property type="project" value="TreeGrafter"/>
</dbReference>
<evidence type="ECO:0000313" key="7">
    <source>
        <dbReference type="Proteomes" id="UP000594260"/>
    </source>
</evidence>
<dbReference type="EnsemblMetazoa" id="XM_022806634">
    <property type="protein sequence ID" value="XP_022662369"/>
    <property type="gene ID" value="LOC111250823"/>
</dbReference>
<accession>A0A7M7K981</accession>
<feature type="region of interest" description="Disordered" evidence="4">
    <location>
        <begin position="67"/>
        <end position="90"/>
    </location>
</feature>
<dbReference type="Proteomes" id="UP000594260">
    <property type="component" value="Unplaced"/>
</dbReference>
<dbReference type="GO" id="GO:0003729">
    <property type="term" value="F:mRNA binding"/>
    <property type="evidence" value="ECO:0007669"/>
    <property type="project" value="TreeGrafter"/>
</dbReference>
<dbReference type="Gene3D" id="3.30.70.330">
    <property type="match status" value="1"/>
</dbReference>
<dbReference type="Pfam" id="PF00076">
    <property type="entry name" value="RRM_1"/>
    <property type="match status" value="1"/>
</dbReference>
<evidence type="ECO:0000256" key="4">
    <source>
        <dbReference type="SAM" id="MobiDB-lite"/>
    </source>
</evidence>
<evidence type="ECO:0000256" key="1">
    <source>
        <dbReference type="ARBA" id="ARBA00022737"/>
    </source>
</evidence>
<organism evidence="6 7">
    <name type="scientific">Varroa destructor</name>
    <name type="common">Honeybee mite</name>
    <dbReference type="NCBI Taxonomy" id="109461"/>
    <lineage>
        <taxon>Eukaryota</taxon>
        <taxon>Metazoa</taxon>
        <taxon>Ecdysozoa</taxon>
        <taxon>Arthropoda</taxon>
        <taxon>Chelicerata</taxon>
        <taxon>Arachnida</taxon>
        <taxon>Acari</taxon>
        <taxon>Parasitiformes</taxon>
        <taxon>Mesostigmata</taxon>
        <taxon>Gamasina</taxon>
        <taxon>Dermanyssoidea</taxon>
        <taxon>Varroidae</taxon>
        <taxon>Varroa</taxon>
    </lineage>
</organism>
<dbReference type="PROSITE" id="PS50102">
    <property type="entry name" value="RRM"/>
    <property type="match status" value="1"/>
</dbReference>
<feature type="domain" description="RRM" evidence="5">
    <location>
        <begin position="310"/>
        <end position="388"/>
    </location>
</feature>
<dbReference type="GO" id="GO:0005737">
    <property type="term" value="C:cytoplasm"/>
    <property type="evidence" value="ECO:0007669"/>
    <property type="project" value="UniProtKB-ARBA"/>
</dbReference>
<proteinExistence type="predicted"/>
<keyword evidence="7" id="KW-1185">Reference proteome</keyword>
<sequence>MHSTFVTWTHVVLFETMRTGGNALNWCADEHITSLLRFPYTSLVQQSESEADTCVTEGLEMTQHKMTVIESPQSPPPRSPSSDKDVRTRGGNASLVSTYVASRRLKRKLKAAAKSLELKEALTKQLQGHIAKSLISGIANRLEQQIVQSLVTNLSASTAANSQFGVQQSVLAAQPSASEVACNMYQVPGNVQQPNPIGTGRLGMTGGPSVQNVRGVPAGPGQLLVNNLLGQLIGSTQPTPPVSLGGMPTCGVPVAPQPHHYRPSSTMSSQQNDSLSLPSKYQQQIPPALAHHLASLNNPAGKQIEGPEGSNLFIYHLPQDFSDSDMVQLFMPFGEVISAKVFIDKHTQLSKCFGFVSYSNAINAQAAIKALNGFQIGAKRLKVQLKRSKRPDQQRY</sequence>
<dbReference type="InterPro" id="IPR050502">
    <property type="entry name" value="Euk_RNA-bind_prot"/>
</dbReference>
<dbReference type="RefSeq" id="XP_022662369.1">
    <property type="nucleotide sequence ID" value="XM_022806634.1"/>
</dbReference>
<dbReference type="GO" id="GO:0010629">
    <property type="term" value="P:negative regulation of gene expression"/>
    <property type="evidence" value="ECO:0007669"/>
    <property type="project" value="UniProtKB-ARBA"/>
</dbReference>
<dbReference type="FunFam" id="3.30.70.330:FF:000383">
    <property type="entry name" value="Sex lethal, isoform D"/>
    <property type="match status" value="1"/>
</dbReference>
<dbReference type="GO" id="GO:0009967">
    <property type="term" value="P:positive regulation of signal transduction"/>
    <property type="evidence" value="ECO:0007669"/>
    <property type="project" value="UniProtKB-ARBA"/>
</dbReference>
<evidence type="ECO:0000259" key="5">
    <source>
        <dbReference type="PROSITE" id="PS50102"/>
    </source>
</evidence>
<evidence type="ECO:0000256" key="3">
    <source>
        <dbReference type="PROSITE-ProRule" id="PRU00176"/>
    </source>
</evidence>
<dbReference type="InterPro" id="IPR012677">
    <property type="entry name" value="Nucleotide-bd_a/b_plait_sf"/>
</dbReference>
<keyword evidence="1" id="KW-0677">Repeat</keyword>
<dbReference type="InterPro" id="IPR035979">
    <property type="entry name" value="RBD_domain_sf"/>
</dbReference>
<evidence type="ECO:0000256" key="2">
    <source>
        <dbReference type="ARBA" id="ARBA00022884"/>
    </source>
</evidence>
<dbReference type="GeneID" id="111250823"/>
<dbReference type="PANTHER" id="PTHR48025">
    <property type="entry name" value="OS02G0815200 PROTEIN"/>
    <property type="match status" value="1"/>
</dbReference>
<dbReference type="AlphaFoldDB" id="A0A7M7K981"/>
<reference evidence="6" key="1">
    <citation type="submission" date="2021-01" db="UniProtKB">
        <authorList>
            <consortium name="EnsemblMetazoa"/>
        </authorList>
    </citation>
    <scope>IDENTIFICATION</scope>
</reference>
<keyword evidence="2 3" id="KW-0694">RNA-binding</keyword>
<dbReference type="PANTHER" id="PTHR48025:SF1">
    <property type="entry name" value="RRM DOMAIN-CONTAINING PROTEIN"/>
    <property type="match status" value="1"/>
</dbReference>
<protein>
    <recommendedName>
        <fullName evidence="5">RRM domain-containing protein</fullName>
    </recommendedName>
</protein>
<evidence type="ECO:0000313" key="6">
    <source>
        <dbReference type="EnsemblMetazoa" id="XP_022662369"/>
    </source>
</evidence>
<dbReference type="InterPro" id="IPR000504">
    <property type="entry name" value="RRM_dom"/>
</dbReference>
<name>A0A7M7K981_VARDE</name>
<dbReference type="SMART" id="SM00360">
    <property type="entry name" value="RRM"/>
    <property type="match status" value="1"/>
</dbReference>
<dbReference type="SUPFAM" id="SSF54928">
    <property type="entry name" value="RNA-binding domain, RBD"/>
    <property type="match status" value="1"/>
</dbReference>